<dbReference type="AlphaFoldDB" id="A0AAE0PGP1"/>
<proteinExistence type="predicted"/>
<accession>A0AAE0PGP1</accession>
<evidence type="ECO:0000313" key="1">
    <source>
        <dbReference type="EMBL" id="KAK3399661.1"/>
    </source>
</evidence>
<protein>
    <submittedName>
        <fullName evidence="1">Uncharacterized protein</fullName>
    </submittedName>
</protein>
<organism evidence="1 2">
    <name type="scientific">Sordaria brevicollis</name>
    <dbReference type="NCBI Taxonomy" id="83679"/>
    <lineage>
        <taxon>Eukaryota</taxon>
        <taxon>Fungi</taxon>
        <taxon>Dikarya</taxon>
        <taxon>Ascomycota</taxon>
        <taxon>Pezizomycotina</taxon>
        <taxon>Sordariomycetes</taxon>
        <taxon>Sordariomycetidae</taxon>
        <taxon>Sordariales</taxon>
        <taxon>Sordariaceae</taxon>
        <taxon>Sordaria</taxon>
    </lineage>
</organism>
<evidence type="ECO:0000313" key="2">
    <source>
        <dbReference type="Proteomes" id="UP001281003"/>
    </source>
</evidence>
<name>A0AAE0PGP1_SORBR</name>
<gene>
    <name evidence="1" type="ORF">B0T20DRAFT_391228</name>
</gene>
<dbReference type="Proteomes" id="UP001281003">
    <property type="component" value="Unassembled WGS sequence"/>
</dbReference>
<dbReference type="EMBL" id="JAUTDP010000004">
    <property type="protein sequence ID" value="KAK3399661.1"/>
    <property type="molecule type" value="Genomic_DNA"/>
</dbReference>
<reference evidence="1" key="2">
    <citation type="submission" date="2023-07" db="EMBL/GenBank/DDBJ databases">
        <authorList>
            <consortium name="Lawrence Berkeley National Laboratory"/>
            <person name="Haridas S."/>
            <person name="Hensen N."/>
            <person name="Bonometti L."/>
            <person name="Westerberg I."/>
            <person name="Brannstrom I.O."/>
            <person name="Guillou S."/>
            <person name="Cros-Aarteil S."/>
            <person name="Calhoun S."/>
            <person name="Kuo A."/>
            <person name="Mondo S."/>
            <person name="Pangilinan J."/>
            <person name="Riley R."/>
            <person name="LaButti K."/>
            <person name="Andreopoulos B."/>
            <person name="Lipzen A."/>
            <person name="Chen C."/>
            <person name="Yanf M."/>
            <person name="Daum C."/>
            <person name="Ng V."/>
            <person name="Clum A."/>
            <person name="Steindorff A."/>
            <person name="Ohm R."/>
            <person name="Martin F."/>
            <person name="Silar P."/>
            <person name="Natvig D."/>
            <person name="Lalanne C."/>
            <person name="Gautier V."/>
            <person name="Ament-velasquez S.L."/>
            <person name="Kruys A."/>
            <person name="Hutchinson M.I."/>
            <person name="Powell A.J."/>
            <person name="Barry K."/>
            <person name="Miller A.N."/>
            <person name="Grigoriev I.V."/>
            <person name="Debuchy R."/>
            <person name="Gladieux P."/>
            <person name="Thoren M.H."/>
            <person name="Johannesson H."/>
        </authorList>
    </citation>
    <scope>NUCLEOTIDE SEQUENCE</scope>
    <source>
        <strain evidence="1">FGSC 1904</strain>
    </source>
</reference>
<reference evidence="1" key="1">
    <citation type="journal article" date="2023" name="Mol. Phylogenet. Evol.">
        <title>Genome-scale phylogeny and comparative genomics of the fungal order Sordariales.</title>
        <authorList>
            <person name="Hensen N."/>
            <person name="Bonometti L."/>
            <person name="Westerberg I."/>
            <person name="Brannstrom I.O."/>
            <person name="Guillou S."/>
            <person name="Cros-Aarteil S."/>
            <person name="Calhoun S."/>
            <person name="Haridas S."/>
            <person name="Kuo A."/>
            <person name="Mondo S."/>
            <person name="Pangilinan J."/>
            <person name="Riley R."/>
            <person name="LaButti K."/>
            <person name="Andreopoulos B."/>
            <person name="Lipzen A."/>
            <person name="Chen C."/>
            <person name="Yan M."/>
            <person name="Daum C."/>
            <person name="Ng V."/>
            <person name="Clum A."/>
            <person name="Steindorff A."/>
            <person name="Ohm R.A."/>
            <person name="Martin F."/>
            <person name="Silar P."/>
            <person name="Natvig D.O."/>
            <person name="Lalanne C."/>
            <person name="Gautier V."/>
            <person name="Ament-Velasquez S.L."/>
            <person name="Kruys A."/>
            <person name="Hutchinson M.I."/>
            <person name="Powell A.J."/>
            <person name="Barry K."/>
            <person name="Miller A.N."/>
            <person name="Grigoriev I.V."/>
            <person name="Debuchy R."/>
            <person name="Gladieux P."/>
            <person name="Hiltunen Thoren M."/>
            <person name="Johannesson H."/>
        </authorList>
    </citation>
    <scope>NUCLEOTIDE SEQUENCE</scope>
    <source>
        <strain evidence="1">FGSC 1904</strain>
    </source>
</reference>
<comment type="caution">
    <text evidence="1">The sequence shown here is derived from an EMBL/GenBank/DDBJ whole genome shotgun (WGS) entry which is preliminary data.</text>
</comment>
<sequence length="264" mass="28773">MCSGELRNKSSIELGLRVCTPSRLYGTDGKKRCSYVMDGIRRSPTQSAGHRRHALASNPEGFPRLSYRREVLGIRSRTPAHSCHITRGVGAGASCPAQPILKSRARPAPVHGHEGSFKWLPLVDCERVVVAGSEAGQRSRRIVRESIVIEAIVMRSATALTAAITADQSGIVGWLTLVGCPTGEQCAMPLEPAQTAAVSFALRSKTGGGNGRLCRNEKCRWKLASRMLTSKMLTSRMLTSKMLTSKMLTSRMLAQRRQWGSGRQ</sequence>
<keyword evidence="2" id="KW-1185">Reference proteome</keyword>